<dbReference type="OrthoDB" id="10267031at2759"/>
<organism evidence="8 9">
    <name type="scientific">Ajellomyces capsulatus</name>
    <name type="common">Darling's disease fungus</name>
    <name type="synonym">Histoplasma capsulatum</name>
    <dbReference type="NCBI Taxonomy" id="5037"/>
    <lineage>
        <taxon>Eukaryota</taxon>
        <taxon>Fungi</taxon>
        <taxon>Dikarya</taxon>
        <taxon>Ascomycota</taxon>
        <taxon>Pezizomycotina</taxon>
        <taxon>Eurotiomycetes</taxon>
        <taxon>Eurotiomycetidae</taxon>
        <taxon>Onygenales</taxon>
        <taxon>Ajellomycetaceae</taxon>
        <taxon>Histoplasma</taxon>
    </lineage>
</organism>
<evidence type="ECO:0000313" key="9">
    <source>
        <dbReference type="Proteomes" id="UP000663671"/>
    </source>
</evidence>
<accession>A0A8A1M5V0</accession>
<keyword evidence="4 5" id="KW-0648">Protein biosynthesis</keyword>
<sequence length="480" mass="52340">MAATPNTLLIEGTFAELADELAQYIDAIRKVEKGVYAEITPALEVLRGIDQIEEPSAAQRQQILSKRDEVLKKIVVAAQALNTAPEKEITAAYNLLIHLIRQSSSVNMFLPRICGYLAKPFTSSPQHGSSLAISILSTIFNTLAPQDTGRYHVFLAILAVIRQAPSVFAFTALKSQLNTQLPIWIGSWDLDEEDLQRLHLAISDAAKEAGDHELSHSHLVSALQAIPPSEASSPEAHDLALRALLSALTSPSVFDFTPLTASDAIQSLRTSEPHLFELLEVFAADTLDVYEDSIKSTPLSAIHNLSASAEILQTKMRLLTLASLSASTPSRSLPYDTIANALRIPRADVEKWVIDTIRAGLVEGKLSQLKGEFLVHRATYRVFGEKQWAEIQGRLMVWRRSLENVLGVVRSEKEKFVRDEMAAAAAANAAATAAAAANAEGGAQRGGERRRGGGGHHQQRQQHQMHEQQPREVELVGGGD</sequence>
<dbReference type="InterPro" id="IPR040750">
    <property type="entry name" value="eIF3m_C_helix"/>
</dbReference>
<dbReference type="GO" id="GO:0016282">
    <property type="term" value="C:eukaryotic 43S preinitiation complex"/>
    <property type="evidence" value="ECO:0007669"/>
    <property type="project" value="UniProtKB-UniRule"/>
</dbReference>
<dbReference type="GO" id="GO:0001732">
    <property type="term" value="P:formation of cytoplasmic translation initiation complex"/>
    <property type="evidence" value="ECO:0007669"/>
    <property type="project" value="UniProtKB-UniRule"/>
</dbReference>
<dbReference type="GO" id="GO:0033290">
    <property type="term" value="C:eukaryotic 48S preinitiation complex"/>
    <property type="evidence" value="ECO:0007669"/>
    <property type="project" value="UniProtKB-UniRule"/>
</dbReference>
<feature type="compositionally biased region" description="Basic and acidic residues" evidence="6">
    <location>
        <begin position="464"/>
        <end position="474"/>
    </location>
</feature>
<dbReference type="InterPro" id="IPR045237">
    <property type="entry name" value="COPS7/eIF3m"/>
</dbReference>
<comment type="subunit">
    <text evidence="5">Component of the eukaryotic translation initiation factor 3 (eIF-3) complex.</text>
</comment>
<dbReference type="HAMAP" id="MF_03012">
    <property type="entry name" value="eIF3m"/>
    <property type="match status" value="1"/>
</dbReference>
<evidence type="ECO:0000256" key="4">
    <source>
        <dbReference type="ARBA" id="ARBA00022917"/>
    </source>
</evidence>
<protein>
    <recommendedName>
        <fullName evidence="5">Eukaryotic translation initiation factor 3 subunit M</fullName>
        <shortName evidence="5">eIF3m</shortName>
    </recommendedName>
</protein>
<dbReference type="EMBL" id="CP069110">
    <property type="protein sequence ID" value="QSS59832.1"/>
    <property type="molecule type" value="Genomic_DNA"/>
</dbReference>
<evidence type="ECO:0000259" key="7">
    <source>
        <dbReference type="PROSITE" id="PS50250"/>
    </source>
</evidence>
<dbReference type="PANTHER" id="PTHR15350:SF2">
    <property type="entry name" value="EUKARYOTIC TRANSLATION INITIATION FACTOR 3 SUBUNIT M"/>
    <property type="match status" value="1"/>
</dbReference>
<dbReference type="InterPro" id="IPR027528">
    <property type="entry name" value="eIF3m"/>
</dbReference>
<dbReference type="PANTHER" id="PTHR15350">
    <property type="entry name" value="COP9 SIGNALOSOME COMPLEX SUBUNIT 7/DENDRITIC CELL PROTEIN GA17"/>
    <property type="match status" value="1"/>
</dbReference>
<gene>
    <name evidence="8" type="ORF">I7I51_04628</name>
</gene>
<keyword evidence="2 5" id="KW-0963">Cytoplasm</keyword>
<dbReference type="Pfam" id="PF18005">
    <property type="entry name" value="eIF3m_C_helix"/>
    <property type="match status" value="1"/>
</dbReference>
<dbReference type="Pfam" id="PF01399">
    <property type="entry name" value="PCI"/>
    <property type="match status" value="1"/>
</dbReference>
<proteinExistence type="inferred from homology"/>
<feature type="domain" description="PCI" evidence="7">
    <location>
        <begin position="211"/>
        <end position="380"/>
    </location>
</feature>
<evidence type="ECO:0000256" key="3">
    <source>
        <dbReference type="ARBA" id="ARBA00022540"/>
    </source>
</evidence>
<feature type="region of interest" description="Disordered" evidence="6">
    <location>
        <begin position="436"/>
        <end position="480"/>
    </location>
</feature>
<comment type="similarity">
    <text evidence="1">Belongs to the CSN7/EIF3M family. CSN7 subfamily.</text>
</comment>
<evidence type="ECO:0000256" key="1">
    <source>
        <dbReference type="ARBA" id="ARBA00008482"/>
    </source>
</evidence>
<evidence type="ECO:0000256" key="2">
    <source>
        <dbReference type="ARBA" id="ARBA00022490"/>
    </source>
</evidence>
<comment type="subcellular location">
    <subcellularLocation>
        <location evidence="5">Cytoplasm</location>
    </subcellularLocation>
</comment>
<dbReference type="AlphaFoldDB" id="A0A8A1M5V0"/>
<dbReference type="SMART" id="SM00088">
    <property type="entry name" value="PINT"/>
    <property type="match status" value="1"/>
</dbReference>
<keyword evidence="3 5" id="KW-0396">Initiation factor</keyword>
<evidence type="ECO:0000256" key="6">
    <source>
        <dbReference type="SAM" id="MobiDB-lite"/>
    </source>
</evidence>
<evidence type="ECO:0000256" key="5">
    <source>
        <dbReference type="HAMAP-Rule" id="MF_03012"/>
    </source>
</evidence>
<dbReference type="Proteomes" id="UP000663671">
    <property type="component" value="Chromosome 4"/>
</dbReference>
<reference evidence="8" key="1">
    <citation type="submission" date="2021-01" db="EMBL/GenBank/DDBJ databases">
        <title>Chromosome-level genome assembly of a human fungal pathogen reveals clustering of transcriptionally co-regulated genes.</title>
        <authorList>
            <person name="Voorhies M."/>
            <person name="Cohen S."/>
            <person name="Shea T.P."/>
            <person name="Petrus S."/>
            <person name="Munoz J.F."/>
            <person name="Poplawski S."/>
            <person name="Goldman W.E."/>
            <person name="Michael T."/>
            <person name="Cuomo C.A."/>
            <person name="Sil A."/>
            <person name="Beyhan S."/>
        </authorList>
    </citation>
    <scope>NUCLEOTIDE SEQUENCE</scope>
    <source>
        <strain evidence="8">WU24</strain>
    </source>
</reference>
<dbReference type="GO" id="GO:0071541">
    <property type="term" value="C:eukaryotic translation initiation factor 3 complex, eIF3m"/>
    <property type="evidence" value="ECO:0007669"/>
    <property type="project" value="UniProtKB-UniRule"/>
</dbReference>
<evidence type="ECO:0000313" key="8">
    <source>
        <dbReference type="EMBL" id="QSS59832.1"/>
    </source>
</evidence>
<comment type="similarity">
    <text evidence="5">Belongs to the eIF-3 subunit M family.</text>
</comment>
<dbReference type="GO" id="GO:0003743">
    <property type="term" value="F:translation initiation factor activity"/>
    <property type="evidence" value="ECO:0007669"/>
    <property type="project" value="UniProtKB-UniRule"/>
</dbReference>
<dbReference type="PROSITE" id="PS50250">
    <property type="entry name" value="PCI"/>
    <property type="match status" value="1"/>
</dbReference>
<dbReference type="VEuPathDB" id="FungiDB:I7I51_04628"/>
<comment type="function">
    <text evidence="5">Component of the eukaryotic translation initiation factor 3 (eIF-3) complex, which is involved in protein synthesis of a specialized repertoire of mRNAs and, together with other initiation factors, stimulates binding of mRNA and methionyl-tRNAi to the 40S ribosome. The eIF-3 complex specifically targets and initiates translation of a subset of mRNAs involved in cell proliferation.</text>
</comment>
<name>A0A8A1M5V0_AJECA</name>
<dbReference type="InterPro" id="IPR000717">
    <property type="entry name" value="PCI_dom"/>
</dbReference>